<gene>
    <name evidence="3" type="ORF">CC84DRAFT_1257586</name>
</gene>
<feature type="transmembrane region" description="Helical" evidence="2">
    <location>
        <begin position="58"/>
        <end position="81"/>
    </location>
</feature>
<dbReference type="RefSeq" id="XP_018039173.1">
    <property type="nucleotide sequence ID" value="XM_018184749.1"/>
</dbReference>
<dbReference type="PANTHER" id="PTHR35895">
    <property type="entry name" value="CHROMOSOME 16, WHOLE GENOME SHOTGUN SEQUENCE"/>
    <property type="match status" value="1"/>
</dbReference>
<name>A0A177CPF5_9PLEO</name>
<evidence type="ECO:0000256" key="1">
    <source>
        <dbReference type="SAM" id="MobiDB-lite"/>
    </source>
</evidence>
<dbReference type="EMBL" id="KV441550">
    <property type="protein sequence ID" value="OAG08808.1"/>
    <property type="molecule type" value="Genomic_DNA"/>
</dbReference>
<protein>
    <submittedName>
        <fullName evidence="3">Uncharacterized protein</fullName>
    </submittedName>
</protein>
<keyword evidence="2" id="KW-1133">Transmembrane helix</keyword>
<dbReference type="PANTHER" id="PTHR35895:SF1">
    <property type="entry name" value="LIPID-BINDING SERUM GLYCOPROTEIN C-TERMINAL DOMAIN-CONTAINING PROTEIN"/>
    <property type="match status" value="1"/>
</dbReference>
<keyword evidence="2" id="KW-0472">Membrane</keyword>
<evidence type="ECO:0000313" key="3">
    <source>
        <dbReference type="EMBL" id="OAG08808.1"/>
    </source>
</evidence>
<organism evidence="3 4">
    <name type="scientific">Paraphaeosphaeria sporulosa</name>
    <dbReference type="NCBI Taxonomy" id="1460663"/>
    <lineage>
        <taxon>Eukaryota</taxon>
        <taxon>Fungi</taxon>
        <taxon>Dikarya</taxon>
        <taxon>Ascomycota</taxon>
        <taxon>Pezizomycotina</taxon>
        <taxon>Dothideomycetes</taxon>
        <taxon>Pleosporomycetidae</taxon>
        <taxon>Pleosporales</taxon>
        <taxon>Massarineae</taxon>
        <taxon>Didymosphaeriaceae</taxon>
        <taxon>Paraphaeosphaeria</taxon>
    </lineage>
</organism>
<dbReference type="InParanoid" id="A0A177CPF5"/>
<dbReference type="InterPro" id="IPR022185">
    <property type="entry name" value="DUF3712"/>
</dbReference>
<dbReference type="Proteomes" id="UP000077069">
    <property type="component" value="Unassembled WGS sequence"/>
</dbReference>
<dbReference type="STRING" id="1460663.A0A177CPF5"/>
<dbReference type="Pfam" id="PF12505">
    <property type="entry name" value="DUF3712"/>
    <property type="match status" value="1"/>
</dbReference>
<feature type="compositionally biased region" description="Basic and acidic residues" evidence="1">
    <location>
        <begin position="1"/>
        <end position="21"/>
    </location>
</feature>
<sequence>MEDKELGPTRSEVTHESEEHVAPAAAPQKKGGVLNTLYPPGPRPGAGPRVKNHCRKFWWCDLIVIAAIILVIVLPIIYVAIPKKAQHDINASTLEVTDQEVTNTEPEKVHLKIKSVARSSSSFHPTLDAFQAGLSLPGKEPFLFLNVPETKADAETEIDIEQDAPIVNLDSFKEYTKTTMASETFTVVMSGKTKVHQKGLSAISVDYTKNIEMKGLNKLSGLQITNIKILFGTKNKLSDGSNMIGNVIIPNPSVMTLELGNVTMNLSIDGTGIGTALLPDLMLKPGENNSTMSAILDQEGLPVISLVQSKYKDGVIPLEIVGNSSIRNGEHLEYFEEAIKSTIIKVNLDIGPALKDIGLLNVTSSS</sequence>
<reference evidence="3 4" key="1">
    <citation type="submission" date="2016-05" db="EMBL/GenBank/DDBJ databases">
        <title>Comparative analysis of secretome profiles of manganese(II)-oxidizing ascomycete fungi.</title>
        <authorList>
            <consortium name="DOE Joint Genome Institute"/>
            <person name="Zeiner C.A."/>
            <person name="Purvine S.O."/>
            <person name="Zink E.M."/>
            <person name="Wu S."/>
            <person name="Pasa-Tolic L."/>
            <person name="Chaput D.L."/>
            <person name="Haridas S."/>
            <person name="Grigoriev I.V."/>
            <person name="Santelli C.M."/>
            <person name="Hansel C.M."/>
        </authorList>
    </citation>
    <scope>NUCLEOTIDE SEQUENCE [LARGE SCALE GENOMIC DNA]</scope>
    <source>
        <strain evidence="3 4">AP3s5-JAC2a</strain>
    </source>
</reference>
<dbReference type="AlphaFoldDB" id="A0A177CPF5"/>
<feature type="region of interest" description="Disordered" evidence="1">
    <location>
        <begin position="1"/>
        <end position="47"/>
    </location>
</feature>
<keyword evidence="4" id="KW-1185">Reference proteome</keyword>
<dbReference type="InterPro" id="IPR046368">
    <property type="entry name" value="Tag1"/>
</dbReference>
<dbReference type="GO" id="GO:0000329">
    <property type="term" value="C:fungal-type vacuole membrane"/>
    <property type="evidence" value="ECO:0007669"/>
    <property type="project" value="InterPro"/>
</dbReference>
<accession>A0A177CPF5</accession>
<proteinExistence type="predicted"/>
<dbReference type="OrthoDB" id="10039566at2759"/>
<evidence type="ECO:0000313" key="4">
    <source>
        <dbReference type="Proteomes" id="UP000077069"/>
    </source>
</evidence>
<dbReference type="GeneID" id="28768235"/>
<keyword evidence="2" id="KW-0812">Transmembrane</keyword>
<evidence type="ECO:0000256" key="2">
    <source>
        <dbReference type="SAM" id="Phobius"/>
    </source>
</evidence>